<feature type="non-terminal residue" evidence="2">
    <location>
        <position position="151"/>
    </location>
</feature>
<name>A0A3B1DR61_9ZZZZ</name>
<protein>
    <recommendedName>
        <fullName evidence="3">DUF3467 domain-containing protein</fullName>
    </recommendedName>
</protein>
<feature type="compositionally biased region" description="Acidic residues" evidence="1">
    <location>
        <begin position="1"/>
        <end position="14"/>
    </location>
</feature>
<proteinExistence type="predicted"/>
<dbReference type="Pfam" id="PF11950">
    <property type="entry name" value="DUF3467"/>
    <property type="match status" value="1"/>
</dbReference>
<feature type="compositionally biased region" description="Basic and acidic residues" evidence="1">
    <location>
        <begin position="125"/>
        <end position="151"/>
    </location>
</feature>
<evidence type="ECO:0008006" key="3">
    <source>
        <dbReference type="Google" id="ProtNLM"/>
    </source>
</evidence>
<gene>
    <name evidence="2" type="ORF">MNBD_PLANCTO02-2899</name>
</gene>
<evidence type="ECO:0000256" key="1">
    <source>
        <dbReference type="SAM" id="MobiDB-lite"/>
    </source>
</evidence>
<accession>A0A3B1DR61</accession>
<feature type="region of interest" description="Disordered" evidence="1">
    <location>
        <begin position="122"/>
        <end position="151"/>
    </location>
</feature>
<sequence>MNDEFDSPLDDDTPDERYSEEGDIPHEEPRHEEPRHEEPHSEEVQQTHISAIVPERVKPGVFSTGVVVLQGTHEFIFDFILRMSSPHQVVARVVLPPDVVGRTISALGENLHNYVNRFGPIHMPASHDSENPEFPDGEHPQSAEDLYEELK</sequence>
<evidence type="ECO:0000313" key="2">
    <source>
        <dbReference type="EMBL" id="VAX38598.1"/>
    </source>
</evidence>
<feature type="region of interest" description="Disordered" evidence="1">
    <location>
        <begin position="1"/>
        <end position="46"/>
    </location>
</feature>
<dbReference type="AlphaFoldDB" id="A0A3B1DR61"/>
<reference evidence="2" key="1">
    <citation type="submission" date="2018-06" db="EMBL/GenBank/DDBJ databases">
        <authorList>
            <person name="Zhirakovskaya E."/>
        </authorList>
    </citation>
    <scope>NUCLEOTIDE SEQUENCE</scope>
</reference>
<dbReference type="EMBL" id="UOGL01000228">
    <property type="protein sequence ID" value="VAX38598.1"/>
    <property type="molecule type" value="Genomic_DNA"/>
</dbReference>
<feature type="compositionally biased region" description="Basic and acidic residues" evidence="1">
    <location>
        <begin position="15"/>
        <end position="45"/>
    </location>
</feature>
<dbReference type="InterPro" id="IPR021857">
    <property type="entry name" value="DUF3467"/>
</dbReference>
<organism evidence="2">
    <name type="scientific">hydrothermal vent metagenome</name>
    <dbReference type="NCBI Taxonomy" id="652676"/>
    <lineage>
        <taxon>unclassified sequences</taxon>
        <taxon>metagenomes</taxon>
        <taxon>ecological metagenomes</taxon>
    </lineage>
</organism>